<dbReference type="PANTHER" id="PTHR23055:SF101">
    <property type="entry name" value="VISININ-LIKE PROTEIN 1"/>
    <property type="match status" value="1"/>
</dbReference>
<name>A0A8D1X7H5_PIG</name>
<keyword evidence="8" id="KW-0449">Lipoprotein</keyword>
<comment type="function">
    <text evidence="1">Regulates (in vitro) the inhibition of rhodopsin phosphorylation in a calcium-dependent manner.</text>
</comment>
<evidence type="ECO:0000256" key="7">
    <source>
        <dbReference type="ARBA" id="ARBA00022837"/>
    </source>
</evidence>
<evidence type="ECO:0000256" key="1">
    <source>
        <dbReference type="ARBA" id="ARBA00002143"/>
    </source>
</evidence>
<dbReference type="PRINTS" id="PR00450">
    <property type="entry name" value="RECOVERIN"/>
</dbReference>
<comment type="similarity">
    <text evidence="2">Belongs to the recoverin family.</text>
</comment>
<dbReference type="Ensembl" id="ENSSSCT00065002971.1">
    <property type="protein sequence ID" value="ENSSSCP00065001005.1"/>
    <property type="gene ID" value="ENSSSCG00065002390.1"/>
</dbReference>
<evidence type="ECO:0000256" key="5">
    <source>
        <dbReference type="ARBA" id="ARBA00022723"/>
    </source>
</evidence>
<dbReference type="SUPFAM" id="SSF47473">
    <property type="entry name" value="EF-hand"/>
    <property type="match status" value="1"/>
</dbReference>
<dbReference type="PROSITE" id="PS50222">
    <property type="entry name" value="EF_HAND_2"/>
    <property type="match status" value="2"/>
</dbReference>
<keyword evidence="5" id="KW-0479">Metal-binding</keyword>
<feature type="domain" description="EF-hand" evidence="9">
    <location>
        <begin position="96"/>
        <end position="131"/>
    </location>
</feature>
<dbReference type="Proteomes" id="UP000694725">
    <property type="component" value="Unplaced"/>
</dbReference>
<dbReference type="InterPro" id="IPR011992">
    <property type="entry name" value="EF-hand-dom_pair"/>
</dbReference>
<evidence type="ECO:0000256" key="2">
    <source>
        <dbReference type="ARBA" id="ARBA00006049"/>
    </source>
</evidence>
<dbReference type="InterPro" id="IPR002048">
    <property type="entry name" value="EF_hand_dom"/>
</dbReference>
<dbReference type="SMART" id="SM00054">
    <property type="entry name" value="EFh"/>
    <property type="match status" value="2"/>
</dbReference>
<reference evidence="10" key="1">
    <citation type="submission" date="2025-08" db="UniProtKB">
        <authorList>
            <consortium name="Ensembl"/>
        </authorList>
    </citation>
    <scope>IDENTIFICATION</scope>
</reference>
<dbReference type="PANTHER" id="PTHR23055">
    <property type="entry name" value="CALCIUM BINDING PROTEINS"/>
    <property type="match status" value="1"/>
</dbReference>
<dbReference type="GO" id="GO:0005509">
    <property type="term" value="F:calcium ion binding"/>
    <property type="evidence" value="ECO:0007669"/>
    <property type="project" value="InterPro"/>
</dbReference>
<protein>
    <recommendedName>
        <fullName evidence="3">Visinin-like protein 1</fullName>
    </recommendedName>
</protein>
<dbReference type="CDD" id="cd00051">
    <property type="entry name" value="EFh"/>
    <property type="match status" value="1"/>
</dbReference>
<feature type="domain" description="EF-hand" evidence="9">
    <location>
        <begin position="60"/>
        <end position="95"/>
    </location>
</feature>
<dbReference type="FunFam" id="1.10.238.10:FF:000009">
    <property type="entry name" value="Visinin-like protein 1"/>
    <property type="match status" value="1"/>
</dbReference>
<evidence type="ECO:0000313" key="11">
    <source>
        <dbReference type="Proteomes" id="UP000694725"/>
    </source>
</evidence>
<dbReference type="PROSITE" id="PS00018">
    <property type="entry name" value="EF_HAND_1"/>
    <property type="match status" value="2"/>
</dbReference>
<accession>A0A8D1X7H5</accession>
<dbReference type="Gene3D" id="1.10.238.10">
    <property type="entry name" value="EF-hand"/>
    <property type="match status" value="1"/>
</dbReference>
<keyword evidence="4" id="KW-0519">Myristate</keyword>
<evidence type="ECO:0000256" key="3">
    <source>
        <dbReference type="ARBA" id="ARBA00018066"/>
    </source>
</evidence>
<sequence>MGKQNSKLAPEVMEDLVKSTEFNEHELKQWYKGFLKDCPSGRLNLEEFQQLYVKFFPYGDASKFAQHAFRTFDKNGDGTIDFREFICALSITSRGSFEQKLNWAFNMYDLDGDGKITRVEMLEIIEVRRPQGVVPTWAAGRRAAPGRCPHLPRPQQEPCQALYSLCLAPAQH</sequence>
<dbReference type="Pfam" id="PF00036">
    <property type="entry name" value="EF-hand_1"/>
    <property type="match status" value="2"/>
</dbReference>
<dbReference type="AlphaFoldDB" id="A0A8D1X7H5"/>
<dbReference type="InterPro" id="IPR028846">
    <property type="entry name" value="Recoverin"/>
</dbReference>
<evidence type="ECO:0000256" key="8">
    <source>
        <dbReference type="ARBA" id="ARBA00023288"/>
    </source>
</evidence>
<evidence type="ECO:0000256" key="4">
    <source>
        <dbReference type="ARBA" id="ARBA00022707"/>
    </source>
</evidence>
<proteinExistence type="inferred from homology"/>
<keyword evidence="6" id="KW-0677">Repeat</keyword>
<evidence type="ECO:0000313" key="10">
    <source>
        <dbReference type="Ensembl" id="ENSSSCP00065001005.1"/>
    </source>
</evidence>
<evidence type="ECO:0000256" key="6">
    <source>
        <dbReference type="ARBA" id="ARBA00022737"/>
    </source>
</evidence>
<evidence type="ECO:0000259" key="9">
    <source>
        <dbReference type="PROSITE" id="PS50222"/>
    </source>
</evidence>
<organism evidence="10 11">
    <name type="scientific">Sus scrofa</name>
    <name type="common">Pig</name>
    <dbReference type="NCBI Taxonomy" id="9823"/>
    <lineage>
        <taxon>Eukaryota</taxon>
        <taxon>Metazoa</taxon>
        <taxon>Chordata</taxon>
        <taxon>Craniata</taxon>
        <taxon>Vertebrata</taxon>
        <taxon>Euteleostomi</taxon>
        <taxon>Mammalia</taxon>
        <taxon>Eutheria</taxon>
        <taxon>Laurasiatheria</taxon>
        <taxon>Artiodactyla</taxon>
        <taxon>Suina</taxon>
        <taxon>Suidae</taxon>
        <taxon>Sus</taxon>
    </lineage>
</organism>
<keyword evidence="7" id="KW-0106">Calcium</keyword>
<dbReference type="InterPro" id="IPR018247">
    <property type="entry name" value="EF_Hand_1_Ca_BS"/>
</dbReference>